<dbReference type="InterPro" id="IPR003594">
    <property type="entry name" value="HATPase_dom"/>
</dbReference>
<name>A0A1H8Q8C1_9BACI</name>
<keyword evidence="6" id="KW-1133">Transmembrane helix</keyword>
<dbReference type="Pfam" id="PF02518">
    <property type="entry name" value="HATPase_c"/>
    <property type="match status" value="1"/>
</dbReference>
<evidence type="ECO:0000313" key="10">
    <source>
        <dbReference type="Proteomes" id="UP000199300"/>
    </source>
</evidence>
<feature type="transmembrane region" description="Helical" evidence="6">
    <location>
        <begin position="309"/>
        <end position="330"/>
    </location>
</feature>
<feature type="transmembrane region" description="Helical" evidence="6">
    <location>
        <begin position="180"/>
        <end position="201"/>
    </location>
</feature>
<evidence type="ECO:0000256" key="1">
    <source>
        <dbReference type="ARBA" id="ARBA00000085"/>
    </source>
</evidence>
<dbReference type="RefSeq" id="WP_177178284.1">
    <property type="nucleotide sequence ID" value="NZ_FODJ01000008.1"/>
</dbReference>
<dbReference type="GO" id="GO:0016020">
    <property type="term" value="C:membrane"/>
    <property type="evidence" value="ECO:0007669"/>
    <property type="project" value="InterPro"/>
</dbReference>
<evidence type="ECO:0000259" key="8">
    <source>
        <dbReference type="Pfam" id="PF07730"/>
    </source>
</evidence>
<evidence type="ECO:0000259" key="7">
    <source>
        <dbReference type="Pfam" id="PF02518"/>
    </source>
</evidence>
<feature type="domain" description="Histidine kinase/HSP90-like ATPase" evidence="7">
    <location>
        <begin position="671"/>
        <end position="762"/>
    </location>
</feature>
<reference evidence="9 10" key="1">
    <citation type="submission" date="2016-10" db="EMBL/GenBank/DDBJ databases">
        <authorList>
            <person name="de Groot N.N."/>
        </authorList>
    </citation>
    <scope>NUCLEOTIDE SEQUENCE [LARGE SCALE GENOMIC DNA]</scope>
    <source>
        <strain evidence="9 10">CGMCC 1.10434</strain>
    </source>
</reference>
<evidence type="ECO:0000256" key="4">
    <source>
        <dbReference type="ARBA" id="ARBA00022777"/>
    </source>
</evidence>
<dbReference type="CDD" id="cd16917">
    <property type="entry name" value="HATPase_UhpB-NarQ-NarX-like"/>
    <property type="match status" value="1"/>
</dbReference>
<dbReference type="STRING" id="872970.SAMN04488134_10870"/>
<feature type="transmembrane region" description="Helical" evidence="6">
    <location>
        <begin position="275"/>
        <end position="303"/>
    </location>
</feature>
<dbReference type="SUPFAM" id="SSF55874">
    <property type="entry name" value="ATPase domain of HSP90 chaperone/DNA topoisomerase II/histidine kinase"/>
    <property type="match status" value="1"/>
</dbReference>
<organism evidence="9 10">
    <name type="scientific">Amphibacillus marinus</name>
    <dbReference type="NCBI Taxonomy" id="872970"/>
    <lineage>
        <taxon>Bacteria</taxon>
        <taxon>Bacillati</taxon>
        <taxon>Bacillota</taxon>
        <taxon>Bacilli</taxon>
        <taxon>Bacillales</taxon>
        <taxon>Bacillaceae</taxon>
        <taxon>Amphibacillus</taxon>
    </lineage>
</organism>
<comment type="catalytic activity">
    <reaction evidence="1">
        <text>ATP + protein L-histidine = ADP + protein N-phospho-L-histidine.</text>
        <dbReference type="EC" id="2.7.13.3"/>
    </reaction>
</comment>
<evidence type="ECO:0000256" key="5">
    <source>
        <dbReference type="ARBA" id="ARBA00023012"/>
    </source>
</evidence>
<feature type="transmembrane region" description="Helical" evidence="6">
    <location>
        <begin position="12"/>
        <end position="30"/>
    </location>
</feature>
<evidence type="ECO:0000256" key="2">
    <source>
        <dbReference type="ARBA" id="ARBA00012438"/>
    </source>
</evidence>
<gene>
    <name evidence="9" type="ORF">SAMN04488134_10870</name>
</gene>
<sequence>MKRFLQRLKSHRLLVIFFISIILIHMYLLINNFQPLIGINLTQENDQHYRITSFDRLGWGRTSGLAVNDQVIYVNNQSVEAFTTVQTHNRIEGAQTITVDRIGQLYVYEVSYHSDLFYQYIFYLLLPLLFFLFCLLTSFILYQRNPDQKSAQLLIIMSLLISLAYNSSSLANKLFFSAEVIMVSVLLLSPCFFFHFVYLLFTEKKKNWFTVKLVYFLYAVATIAVVSVLLNWQTIQSDQITSPFFSIIMLIIFFQLFRGAYLLRFDPAIDSIYGILLSIGLAISPFLFLYTIPQVLFGLQFIYVEVSNVFLFFIPAGFLYLIVSDQLYLLKIKIKQLPYYLMLAFFLAISMTIMHVSFISEVFNPRQIVQFFVYTFLTGLLLLFLKKQLDYYFRLQLFVSQENYQASLYRFSEAIKMEKSKDQIVAAAQREIREVLNTVHIEIAELHEPVFSNEALQGLRPIFIPLIRTYQGQPLVMGKIYNRNELCAISINQKNEQPLVFFLALNKGLRREQLDWLSSLAQFTNLALENQLKIDDLLAELEQIKFSGDMSWLSKLLFHWSENERRTLAQDIHDSFLQDLIVLKRNIEGIKDIKRADQKNKQLEAVEQDIQDMVYDVRETCMFLYPTIIEEIGLIEALQELAAKFRLQSNSVLDFKITIHEHRTYSKDVKMAVYRIVQEWLNNARKHAKANHVKIDLQERSGELCCQYIDDGVGIASGGWPTSYHNMGLLSIKERVRSLQGHVSLDTKEKQGVRMIVTLPYQEGE</sequence>
<keyword evidence="6" id="KW-0812">Transmembrane</keyword>
<dbReference type="Pfam" id="PF07730">
    <property type="entry name" value="HisKA_3"/>
    <property type="match status" value="1"/>
</dbReference>
<evidence type="ECO:0000256" key="6">
    <source>
        <dbReference type="SAM" id="Phobius"/>
    </source>
</evidence>
<dbReference type="PANTHER" id="PTHR24421">
    <property type="entry name" value="NITRATE/NITRITE SENSOR PROTEIN NARX-RELATED"/>
    <property type="match status" value="1"/>
</dbReference>
<keyword evidence="4 9" id="KW-0418">Kinase</keyword>
<feature type="transmembrane region" description="Helical" evidence="6">
    <location>
        <begin position="368"/>
        <end position="385"/>
    </location>
</feature>
<protein>
    <recommendedName>
        <fullName evidence="2">histidine kinase</fullName>
        <ecNumber evidence="2">2.7.13.3</ecNumber>
    </recommendedName>
</protein>
<dbReference type="AlphaFoldDB" id="A0A1H8Q8C1"/>
<dbReference type="GO" id="GO:0000155">
    <property type="term" value="F:phosphorelay sensor kinase activity"/>
    <property type="evidence" value="ECO:0007669"/>
    <property type="project" value="InterPro"/>
</dbReference>
<dbReference type="InterPro" id="IPR036890">
    <property type="entry name" value="HATPase_C_sf"/>
</dbReference>
<dbReference type="InterPro" id="IPR011712">
    <property type="entry name" value="Sig_transdc_His_kin_sub3_dim/P"/>
</dbReference>
<keyword evidence="3" id="KW-0808">Transferase</keyword>
<keyword evidence="10" id="KW-1185">Reference proteome</keyword>
<keyword evidence="6" id="KW-0472">Membrane</keyword>
<feature type="domain" description="Signal transduction histidine kinase subgroup 3 dimerisation and phosphoacceptor" evidence="8">
    <location>
        <begin position="564"/>
        <end position="626"/>
    </location>
</feature>
<feature type="transmembrane region" description="Helical" evidence="6">
    <location>
        <begin position="120"/>
        <end position="142"/>
    </location>
</feature>
<evidence type="ECO:0000256" key="3">
    <source>
        <dbReference type="ARBA" id="ARBA00022679"/>
    </source>
</evidence>
<dbReference type="InterPro" id="IPR050482">
    <property type="entry name" value="Sensor_HK_TwoCompSys"/>
</dbReference>
<feature type="transmembrane region" description="Helical" evidence="6">
    <location>
        <begin position="244"/>
        <end position="263"/>
    </location>
</feature>
<dbReference type="SUPFAM" id="SSF50156">
    <property type="entry name" value="PDZ domain-like"/>
    <property type="match status" value="1"/>
</dbReference>
<keyword evidence="5" id="KW-0902">Two-component regulatory system</keyword>
<dbReference type="GO" id="GO:0046983">
    <property type="term" value="F:protein dimerization activity"/>
    <property type="evidence" value="ECO:0007669"/>
    <property type="project" value="InterPro"/>
</dbReference>
<feature type="transmembrane region" description="Helical" evidence="6">
    <location>
        <begin position="337"/>
        <end position="356"/>
    </location>
</feature>
<dbReference type="EMBL" id="FODJ01000008">
    <property type="protein sequence ID" value="SEO50184.1"/>
    <property type="molecule type" value="Genomic_DNA"/>
</dbReference>
<feature type="transmembrane region" description="Helical" evidence="6">
    <location>
        <begin position="213"/>
        <end position="232"/>
    </location>
</feature>
<feature type="transmembrane region" description="Helical" evidence="6">
    <location>
        <begin position="151"/>
        <end position="168"/>
    </location>
</feature>
<accession>A0A1H8Q8C1</accession>
<dbReference type="Proteomes" id="UP000199300">
    <property type="component" value="Unassembled WGS sequence"/>
</dbReference>
<dbReference type="PANTHER" id="PTHR24421:SF60">
    <property type="entry name" value="SENSOR HISTIDINE KINASE COMP"/>
    <property type="match status" value="1"/>
</dbReference>
<dbReference type="InterPro" id="IPR036034">
    <property type="entry name" value="PDZ_sf"/>
</dbReference>
<dbReference type="Gene3D" id="3.30.565.10">
    <property type="entry name" value="Histidine kinase-like ATPase, C-terminal domain"/>
    <property type="match status" value="1"/>
</dbReference>
<evidence type="ECO:0000313" key="9">
    <source>
        <dbReference type="EMBL" id="SEO50184.1"/>
    </source>
</evidence>
<dbReference type="EC" id="2.7.13.3" evidence="2"/>
<dbReference type="Gene3D" id="1.20.5.1930">
    <property type="match status" value="1"/>
</dbReference>
<proteinExistence type="predicted"/>